<feature type="coiled-coil region" evidence="6">
    <location>
        <begin position="81"/>
        <end position="156"/>
    </location>
</feature>
<accession>A0A0A8L4Z8</accession>
<dbReference type="OrthoDB" id="9978204at2759"/>
<keyword evidence="9" id="KW-1185">Reference proteome</keyword>
<name>A0A0A8L4Z8_9SACH</name>
<evidence type="ECO:0000313" key="8">
    <source>
        <dbReference type="EMBL" id="CDO93314.1"/>
    </source>
</evidence>
<evidence type="ECO:0000313" key="9">
    <source>
        <dbReference type="Proteomes" id="UP000031516"/>
    </source>
</evidence>
<dbReference type="GO" id="GO:0007131">
    <property type="term" value="P:reciprocal meiotic recombination"/>
    <property type="evidence" value="ECO:0007669"/>
    <property type="project" value="InterPro"/>
</dbReference>
<organism evidence="8 9">
    <name type="scientific">Kluyveromyces dobzhanskii CBS 2104</name>
    <dbReference type="NCBI Taxonomy" id="1427455"/>
    <lineage>
        <taxon>Eukaryota</taxon>
        <taxon>Fungi</taxon>
        <taxon>Dikarya</taxon>
        <taxon>Ascomycota</taxon>
        <taxon>Saccharomycotina</taxon>
        <taxon>Saccharomycetes</taxon>
        <taxon>Saccharomycetales</taxon>
        <taxon>Saccharomycetaceae</taxon>
        <taxon>Kluyveromyces</taxon>
    </lineage>
</organism>
<evidence type="ECO:0000256" key="3">
    <source>
        <dbReference type="ARBA" id="ARBA00023054"/>
    </source>
</evidence>
<sequence length="225" mass="26218">MAPGKNTVSLAEKKARILRFFQEEHTVYNMKELEKYIPKKCGISSMLVKELVQKMIDEDGTINVEKCGNINMYWSFKNQMQNTLNNDASKLEERIENEKREIFKCQEIHLKEIEGPRSEAMINRKGWKRSVQLAELKEAQKTLRELNSTYQDLSKNTWTPQRIKEEKSSLLESIKIVLGLEENIECICAYISSTYSVPMSDLKAELELPNEFEQFETVLEKLGQL</sequence>
<comment type="caution">
    <text evidence="8">The sequence shown here is derived from an EMBL/GenBank/DDBJ whole genome shotgun (WGS) entry which is preliminary data.</text>
</comment>
<dbReference type="GO" id="GO:0005634">
    <property type="term" value="C:nucleus"/>
    <property type="evidence" value="ECO:0007669"/>
    <property type="project" value="UniProtKB-SubCell"/>
</dbReference>
<protein>
    <recommendedName>
        <fullName evidence="5">Meiotic nuclear division protein 1</fullName>
    </recommendedName>
</protein>
<proteinExistence type="inferred from homology"/>
<keyword evidence="4 5" id="KW-0539">Nucleus</keyword>
<dbReference type="InterPro" id="IPR040453">
    <property type="entry name" value="Mnd1_HTH"/>
</dbReference>
<dbReference type="Proteomes" id="UP000031516">
    <property type="component" value="Unassembled WGS sequence"/>
</dbReference>
<dbReference type="Pfam" id="PF03962">
    <property type="entry name" value="Mnd1"/>
    <property type="match status" value="1"/>
</dbReference>
<gene>
    <name evidence="8" type="ORF">KLDO_g1615</name>
</gene>
<dbReference type="PIRSF" id="PIRSF026991">
    <property type="entry name" value="Mnd1"/>
    <property type="match status" value="1"/>
</dbReference>
<evidence type="ECO:0000256" key="4">
    <source>
        <dbReference type="ARBA" id="ARBA00023242"/>
    </source>
</evidence>
<evidence type="ECO:0000256" key="2">
    <source>
        <dbReference type="ARBA" id="ARBA00005981"/>
    </source>
</evidence>
<comment type="subcellular location">
    <subcellularLocation>
        <location evidence="1 5">Nucleus</location>
    </subcellularLocation>
</comment>
<evidence type="ECO:0000256" key="6">
    <source>
        <dbReference type="SAM" id="Coils"/>
    </source>
</evidence>
<comment type="similarity">
    <text evidence="2 5">Belongs to the MND1 family.</text>
</comment>
<dbReference type="GO" id="GO:0003690">
    <property type="term" value="F:double-stranded DNA binding"/>
    <property type="evidence" value="ECO:0007669"/>
    <property type="project" value="InterPro"/>
</dbReference>
<evidence type="ECO:0000256" key="5">
    <source>
        <dbReference type="PIRNR" id="PIRNR026991"/>
    </source>
</evidence>
<feature type="domain" description="Mnd1 HTH" evidence="7">
    <location>
        <begin position="17"/>
        <end position="77"/>
    </location>
</feature>
<keyword evidence="3 6" id="KW-0175">Coiled coil</keyword>
<evidence type="ECO:0000259" key="7">
    <source>
        <dbReference type="Pfam" id="PF03962"/>
    </source>
</evidence>
<dbReference type="InterPro" id="IPR005647">
    <property type="entry name" value="Mnd1"/>
</dbReference>
<dbReference type="AlphaFoldDB" id="A0A0A8L4Z8"/>
<dbReference type="EMBL" id="CCBQ010000022">
    <property type="protein sequence ID" value="CDO93314.1"/>
    <property type="molecule type" value="Genomic_DNA"/>
</dbReference>
<comment type="function">
    <text evidence="5">Required for proper homologous chromosome pairing and efficient cross-over and intragenic recombination during meiosis.</text>
</comment>
<reference evidence="8 9" key="1">
    <citation type="submission" date="2014-03" db="EMBL/GenBank/DDBJ databases">
        <title>The genome of Kluyveromyces dobzhanskii.</title>
        <authorList>
            <person name="Nystedt B."/>
            <person name="Astrom S."/>
        </authorList>
    </citation>
    <scope>NUCLEOTIDE SEQUENCE [LARGE SCALE GENOMIC DNA]</scope>
    <source>
        <strain evidence="8 9">CBS 2104</strain>
    </source>
</reference>
<evidence type="ECO:0000256" key="1">
    <source>
        <dbReference type="ARBA" id="ARBA00004123"/>
    </source>
</evidence>